<dbReference type="Proteomes" id="UP001320831">
    <property type="component" value="Unassembled WGS sequence"/>
</dbReference>
<protein>
    <submittedName>
        <fullName evidence="1">Uncharacterized protein</fullName>
    </submittedName>
</protein>
<dbReference type="EMBL" id="JAOCZP010000005">
    <property type="protein sequence ID" value="MCT7376827.1"/>
    <property type="molecule type" value="Genomic_DNA"/>
</dbReference>
<keyword evidence="2" id="KW-1185">Reference proteome</keyword>
<reference evidence="1 2" key="1">
    <citation type="submission" date="2022-09" db="EMBL/GenBank/DDBJ databases">
        <title>Chelativorans salina sp. nov., a novel slightly halophilic bacterium isolated from a saline lake sediment enrichment.</title>
        <authorList>
            <person name="Gao L."/>
            <person name="Fang B.-Z."/>
            <person name="Li W.-J."/>
        </authorList>
    </citation>
    <scope>NUCLEOTIDE SEQUENCE [LARGE SCALE GENOMIC DNA]</scope>
    <source>
        <strain evidence="1 2">EGI FJ00035</strain>
    </source>
</reference>
<organism evidence="1 2">
    <name type="scientific">Chelativorans salis</name>
    <dbReference type="NCBI Taxonomy" id="2978478"/>
    <lineage>
        <taxon>Bacteria</taxon>
        <taxon>Pseudomonadati</taxon>
        <taxon>Pseudomonadota</taxon>
        <taxon>Alphaproteobacteria</taxon>
        <taxon>Hyphomicrobiales</taxon>
        <taxon>Phyllobacteriaceae</taxon>
        <taxon>Chelativorans</taxon>
    </lineage>
</organism>
<dbReference type="RefSeq" id="WP_260905044.1">
    <property type="nucleotide sequence ID" value="NZ_JAOCZP010000005.1"/>
</dbReference>
<comment type="caution">
    <text evidence="1">The sequence shown here is derived from an EMBL/GenBank/DDBJ whole genome shotgun (WGS) entry which is preliminary data.</text>
</comment>
<proteinExistence type="predicted"/>
<accession>A0ABT2LSK9</accession>
<evidence type="ECO:0000313" key="1">
    <source>
        <dbReference type="EMBL" id="MCT7376827.1"/>
    </source>
</evidence>
<gene>
    <name evidence="1" type="ORF">N5A92_17490</name>
</gene>
<sequence length="141" mass="15573">MTKRRAFLIGFLGLVTAIGVVKGLSMTPKLGPAQKPIQSVNITVPQASREQFFDQLEQFANLHGFDIRIAPTTPDNEHYSVQMYREAISVIGNSSMESEKFFFGFYQNREHPIPLGSVDKLISALKQAVESVTGVTVSLAK</sequence>
<evidence type="ECO:0000313" key="2">
    <source>
        <dbReference type="Proteomes" id="UP001320831"/>
    </source>
</evidence>
<name>A0ABT2LSK9_9HYPH</name>